<gene>
    <name evidence="11" type="primary">LOC109000679</name>
</gene>
<dbReference type="InterPro" id="IPR041232">
    <property type="entry name" value="NPL"/>
</dbReference>
<feature type="compositionally biased region" description="Polar residues" evidence="9">
    <location>
        <begin position="127"/>
        <end position="136"/>
    </location>
</feature>
<name>A0A2I4FNH8_JUGRE</name>
<dbReference type="PROSITE" id="PS00028">
    <property type="entry name" value="ZINC_FINGER_C2H2_1"/>
    <property type="match status" value="1"/>
</dbReference>
<dbReference type="OrthoDB" id="2019803at2759"/>
<keyword evidence="10" id="KW-1185">Reference proteome</keyword>
<feature type="compositionally biased region" description="Acidic residues" evidence="9">
    <location>
        <begin position="154"/>
        <end position="187"/>
    </location>
</feature>
<dbReference type="Gramene" id="Jr14_17510_p1">
    <property type="protein sequence ID" value="cds.Jr14_17510_p1"/>
    <property type="gene ID" value="Jr14_17510"/>
</dbReference>
<dbReference type="GO" id="GO:0006325">
    <property type="term" value="P:chromatin organization"/>
    <property type="evidence" value="ECO:0007669"/>
    <property type="project" value="UniProtKB-KW"/>
</dbReference>
<keyword evidence="3" id="KW-0678">Repressor</keyword>
<protein>
    <submittedName>
        <fullName evidence="11">Histone deacetylase HDT1-like</fullName>
    </submittedName>
</protein>
<keyword evidence="4" id="KW-0378">Hydrolase</keyword>
<comment type="subcellular location">
    <subcellularLocation>
        <location evidence="1">Nucleus</location>
        <location evidence="1">Nucleolus</location>
    </subcellularLocation>
</comment>
<dbReference type="Gene3D" id="2.60.120.340">
    <property type="entry name" value="Nucleoplasmin core domain"/>
    <property type="match status" value="1"/>
</dbReference>
<evidence type="ECO:0000256" key="9">
    <source>
        <dbReference type="SAM" id="MobiDB-lite"/>
    </source>
</evidence>
<dbReference type="AlphaFoldDB" id="A0A2I4FNH8"/>
<feature type="compositionally biased region" description="Low complexity" evidence="9">
    <location>
        <begin position="206"/>
        <end position="221"/>
    </location>
</feature>
<sequence length="286" mass="31287">MEFWGVEVKAGQPLKVKPGEEQVIHLSQASLGEFKTKGNESVPLFLKFDDQKLVLGTLSQENFPQLSFDLVFEKEFELSHNWKHGSVYFLGYKAFTPEEDDHDDFDTDSEDEELEDLPLISGENGKAGSTITTQKAASKPESSEKQVKLVEPIKDDEDDDSSDQDDDDAMSFESGDDSDDDSDEESEETPKKVELGKKRPSDAAHKTPVPAKKAKPATPQKTDGKKGGHTATPHPSKKAGKTPANSDQAKPQTPKSGGQFSCKSCSKSFTSDVGLQSHTKAKHGEK</sequence>
<dbReference type="GO" id="GO:0016787">
    <property type="term" value="F:hydrolase activity"/>
    <property type="evidence" value="ECO:0007669"/>
    <property type="project" value="UniProtKB-KW"/>
</dbReference>
<dbReference type="SUPFAM" id="SSF57667">
    <property type="entry name" value="beta-beta-alpha zinc fingers"/>
    <property type="match status" value="1"/>
</dbReference>
<evidence type="ECO:0000256" key="3">
    <source>
        <dbReference type="ARBA" id="ARBA00022491"/>
    </source>
</evidence>
<accession>A0A2I4FNH8</accession>
<feature type="region of interest" description="Disordered" evidence="9">
    <location>
        <begin position="117"/>
        <end position="286"/>
    </location>
</feature>
<proteinExistence type="inferred from homology"/>
<dbReference type="InterPro" id="IPR036236">
    <property type="entry name" value="Znf_C2H2_sf"/>
</dbReference>
<dbReference type="InterPro" id="IPR013087">
    <property type="entry name" value="Znf_C2H2_type"/>
</dbReference>
<dbReference type="PROSITE" id="PS50157">
    <property type="entry name" value="ZINC_FINGER_C2H2_2"/>
    <property type="match status" value="1"/>
</dbReference>
<dbReference type="GO" id="GO:0005730">
    <property type="term" value="C:nucleolus"/>
    <property type="evidence" value="ECO:0007669"/>
    <property type="project" value="UniProtKB-SubCell"/>
</dbReference>
<evidence type="ECO:0000256" key="6">
    <source>
        <dbReference type="ARBA" id="ARBA00023015"/>
    </source>
</evidence>
<comment type="similarity">
    <text evidence="2">Belongs to the histone deacetylase HD2 family.</text>
</comment>
<keyword evidence="6" id="KW-0805">Transcription regulation</keyword>
<evidence type="ECO:0000256" key="2">
    <source>
        <dbReference type="ARBA" id="ARBA00006673"/>
    </source>
</evidence>
<keyword evidence="8" id="KW-0539">Nucleus</keyword>
<dbReference type="GeneID" id="109000679"/>
<feature type="compositionally biased region" description="Polar residues" evidence="9">
    <location>
        <begin position="243"/>
        <end position="255"/>
    </location>
</feature>
<feature type="compositionally biased region" description="Low complexity" evidence="9">
    <location>
        <begin position="256"/>
        <end position="271"/>
    </location>
</feature>
<feature type="compositionally biased region" description="Basic and acidic residues" evidence="9">
    <location>
        <begin position="141"/>
        <end position="153"/>
    </location>
</feature>
<evidence type="ECO:0000256" key="1">
    <source>
        <dbReference type="ARBA" id="ARBA00004604"/>
    </source>
</evidence>
<reference evidence="11" key="1">
    <citation type="submission" date="2025-08" db="UniProtKB">
        <authorList>
            <consortium name="RefSeq"/>
        </authorList>
    </citation>
    <scope>IDENTIFICATION</scope>
    <source>
        <tissue evidence="11">Leaves</tissue>
    </source>
</reference>
<dbReference type="FunFam" id="2.60.120.340:FF:000004">
    <property type="entry name" value="Histone deacetylase HDT1"/>
    <property type="match status" value="1"/>
</dbReference>
<dbReference type="KEGG" id="jre:109000679"/>
<keyword evidence="7" id="KW-0804">Transcription</keyword>
<dbReference type="RefSeq" id="XP_018833188.1">
    <property type="nucleotide sequence ID" value="XM_018977643.2"/>
</dbReference>
<evidence type="ECO:0000313" key="11">
    <source>
        <dbReference type="RefSeq" id="XP_018833188.1"/>
    </source>
</evidence>
<evidence type="ECO:0000256" key="8">
    <source>
        <dbReference type="ARBA" id="ARBA00023242"/>
    </source>
</evidence>
<keyword evidence="5" id="KW-0156">Chromatin regulator</keyword>
<evidence type="ECO:0000256" key="5">
    <source>
        <dbReference type="ARBA" id="ARBA00022853"/>
    </source>
</evidence>
<evidence type="ECO:0000256" key="4">
    <source>
        <dbReference type="ARBA" id="ARBA00022801"/>
    </source>
</evidence>
<feature type="compositionally biased region" description="Basic and acidic residues" evidence="9">
    <location>
        <begin position="188"/>
        <end position="205"/>
    </location>
</feature>
<evidence type="ECO:0000256" key="7">
    <source>
        <dbReference type="ARBA" id="ARBA00023163"/>
    </source>
</evidence>
<dbReference type="Proteomes" id="UP000235220">
    <property type="component" value="Chromosome 14"/>
</dbReference>
<organism evidence="10 11">
    <name type="scientific">Juglans regia</name>
    <name type="common">English walnut</name>
    <dbReference type="NCBI Taxonomy" id="51240"/>
    <lineage>
        <taxon>Eukaryota</taxon>
        <taxon>Viridiplantae</taxon>
        <taxon>Streptophyta</taxon>
        <taxon>Embryophyta</taxon>
        <taxon>Tracheophyta</taxon>
        <taxon>Spermatophyta</taxon>
        <taxon>Magnoliopsida</taxon>
        <taxon>eudicotyledons</taxon>
        <taxon>Gunneridae</taxon>
        <taxon>Pentapetalae</taxon>
        <taxon>rosids</taxon>
        <taxon>fabids</taxon>
        <taxon>Fagales</taxon>
        <taxon>Juglandaceae</taxon>
        <taxon>Juglans</taxon>
    </lineage>
</organism>
<evidence type="ECO:0000313" key="10">
    <source>
        <dbReference type="Proteomes" id="UP000235220"/>
    </source>
</evidence>
<dbReference type="Pfam" id="PF17800">
    <property type="entry name" value="NPL"/>
    <property type="match status" value="1"/>
</dbReference>